<organism evidence="1 2">
    <name type="scientific">Chara braunii</name>
    <name type="common">Braun's stonewort</name>
    <dbReference type="NCBI Taxonomy" id="69332"/>
    <lineage>
        <taxon>Eukaryota</taxon>
        <taxon>Viridiplantae</taxon>
        <taxon>Streptophyta</taxon>
        <taxon>Charophyceae</taxon>
        <taxon>Charales</taxon>
        <taxon>Characeae</taxon>
        <taxon>Chara</taxon>
    </lineage>
</organism>
<gene>
    <name evidence="1" type="ORF">CBR_g17779</name>
</gene>
<proteinExistence type="predicted"/>
<protein>
    <submittedName>
        <fullName evidence="1">Uncharacterized protein</fullName>
    </submittedName>
</protein>
<dbReference type="Proteomes" id="UP000265515">
    <property type="component" value="Unassembled WGS sequence"/>
</dbReference>
<accession>A0A388KVI8</accession>
<dbReference type="EMBL" id="BFEA01000196">
    <property type="protein sequence ID" value="GBG74069.1"/>
    <property type="molecule type" value="Genomic_DNA"/>
</dbReference>
<keyword evidence="2" id="KW-1185">Reference proteome</keyword>
<evidence type="ECO:0000313" key="1">
    <source>
        <dbReference type="EMBL" id="GBG74069.1"/>
    </source>
</evidence>
<dbReference type="AlphaFoldDB" id="A0A388KVI8"/>
<dbReference type="Gramene" id="GBG74069">
    <property type="protein sequence ID" value="GBG74069"/>
    <property type="gene ID" value="CBR_g17779"/>
</dbReference>
<comment type="caution">
    <text evidence="1">The sequence shown here is derived from an EMBL/GenBank/DDBJ whole genome shotgun (WGS) entry which is preliminary data.</text>
</comment>
<evidence type="ECO:0000313" key="2">
    <source>
        <dbReference type="Proteomes" id="UP000265515"/>
    </source>
</evidence>
<sequence length="97" mass="10822">MGVIDALKVIPEKVKAIPGVVRDYFQADEEKGAKIRRWLGATIIAVAFGYMAVTSEPMASSLEPVTDKVKGLFGKGKSKSQAFYKEHKRAQRTYPRY</sequence>
<reference evidence="1 2" key="1">
    <citation type="journal article" date="2018" name="Cell">
        <title>The Chara Genome: Secondary Complexity and Implications for Plant Terrestrialization.</title>
        <authorList>
            <person name="Nishiyama T."/>
            <person name="Sakayama H."/>
            <person name="Vries J.D."/>
            <person name="Buschmann H."/>
            <person name="Saint-Marcoux D."/>
            <person name="Ullrich K.K."/>
            <person name="Haas F.B."/>
            <person name="Vanderstraeten L."/>
            <person name="Becker D."/>
            <person name="Lang D."/>
            <person name="Vosolsobe S."/>
            <person name="Rombauts S."/>
            <person name="Wilhelmsson P.K.I."/>
            <person name="Janitza P."/>
            <person name="Kern R."/>
            <person name="Heyl A."/>
            <person name="Rumpler F."/>
            <person name="Villalobos L.I.A.C."/>
            <person name="Clay J.M."/>
            <person name="Skokan R."/>
            <person name="Toyoda A."/>
            <person name="Suzuki Y."/>
            <person name="Kagoshima H."/>
            <person name="Schijlen E."/>
            <person name="Tajeshwar N."/>
            <person name="Catarino B."/>
            <person name="Hetherington A.J."/>
            <person name="Saltykova A."/>
            <person name="Bonnot C."/>
            <person name="Breuninger H."/>
            <person name="Symeonidi A."/>
            <person name="Radhakrishnan G.V."/>
            <person name="Van Nieuwerburgh F."/>
            <person name="Deforce D."/>
            <person name="Chang C."/>
            <person name="Karol K.G."/>
            <person name="Hedrich R."/>
            <person name="Ulvskov P."/>
            <person name="Glockner G."/>
            <person name="Delwiche C.F."/>
            <person name="Petrasek J."/>
            <person name="Van de Peer Y."/>
            <person name="Friml J."/>
            <person name="Beilby M."/>
            <person name="Dolan L."/>
            <person name="Kohara Y."/>
            <person name="Sugano S."/>
            <person name="Fujiyama A."/>
            <person name="Delaux P.-M."/>
            <person name="Quint M."/>
            <person name="TheiBen G."/>
            <person name="Hagemann M."/>
            <person name="Harholt J."/>
            <person name="Dunand C."/>
            <person name="Zachgo S."/>
            <person name="Langdale J."/>
            <person name="Maumus F."/>
            <person name="Straeten D.V.D."/>
            <person name="Gould S.B."/>
            <person name="Rensing S.A."/>
        </authorList>
    </citation>
    <scope>NUCLEOTIDE SEQUENCE [LARGE SCALE GENOMIC DNA]</scope>
    <source>
        <strain evidence="1 2">S276</strain>
    </source>
</reference>
<name>A0A388KVI8_CHABU</name>